<gene>
    <name evidence="1" type="ORF">LCGC14_1290790</name>
</gene>
<evidence type="ECO:0000313" key="1">
    <source>
        <dbReference type="EMBL" id="KKM85274.1"/>
    </source>
</evidence>
<proteinExistence type="predicted"/>
<name>A0A0F9KSP1_9ZZZZ</name>
<dbReference type="EMBL" id="LAZR01007438">
    <property type="protein sequence ID" value="KKM85274.1"/>
    <property type="molecule type" value="Genomic_DNA"/>
</dbReference>
<dbReference type="AlphaFoldDB" id="A0A0F9KSP1"/>
<feature type="non-terminal residue" evidence="1">
    <location>
        <position position="21"/>
    </location>
</feature>
<accession>A0A0F9KSP1</accession>
<organism evidence="1">
    <name type="scientific">marine sediment metagenome</name>
    <dbReference type="NCBI Taxonomy" id="412755"/>
    <lineage>
        <taxon>unclassified sequences</taxon>
        <taxon>metagenomes</taxon>
        <taxon>ecological metagenomes</taxon>
    </lineage>
</organism>
<sequence>MNHFNVGESWALVVAAVAAVA</sequence>
<comment type="caution">
    <text evidence="1">The sequence shown here is derived from an EMBL/GenBank/DDBJ whole genome shotgun (WGS) entry which is preliminary data.</text>
</comment>
<reference evidence="1" key="1">
    <citation type="journal article" date="2015" name="Nature">
        <title>Complex archaea that bridge the gap between prokaryotes and eukaryotes.</title>
        <authorList>
            <person name="Spang A."/>
            <person name="Saw J.H."/>
            <person name="Jorgensen S.L."/>
            <person name="Zaremba-Niedzwiedzka K."/>
            <person name="Martijn J."/>
            <person name="Lind A.E."/>
            <person name="van Eijk R."/>
            <person name="Schleper C."/>
            <person name="Guy L."/>
            <person name="Ettema T.J."/>
        </authorList>
    </citation>
    <scope>NUCLEOTIDE SEQUENCE</scope>
</reference>
<protein>
    <submittedName>
        <fullName evidence="1">Uncharacterized protein</fullName>
    </submittedName>
</protein>